<feature type="domain" description="SpaA-like prealbumin fold" evidence="8">
    <location>
        <begin position="367"/>
        <end position="477"/>
    </location>
</feature>
<keyword evidence="3 6" id="KW-0732">Signal</keyword>
<name>A0A261GDR8_9BIFI</name>
<evidence type="ECO:0000256" key="2">
    <source>
        <dbReference type="ARBA" id="ARBA00022525"/>
    </source>
</evidence>
<evidence type="ECO:0000256" key="5">
    <source>
        <dbReference type="SAM" id="Phobius"/>
    </source>
</evidence>
<gene>
    <name evidence="10" type="ORF">BE0216_06350</name>
    <name evidence="9" type="ORF">BEUL_0173</name>
</gene>
<evidence type="ECO:0000259" key="7">
    <source>
        <dbReference type="Pfam" id="PF00746"/>
    </source>
</evidence>
<dbReference type="OrthoDB" id="3240140at2"/>
<dbReference type="KEGG" id="beu:BE0216_06350"/>
<sequence length="543" mass="56668">MKMRKLFAGIAAAATMLAGLALGAATASADEGAVVKRSVEFTFTADDAAQLTDRSITVYKIGDYVAYGTDQNVAYGVKTSGGVKNDAVRSALTSAGVENIPENVDALTWAMGTDGTLDQSATRPWNNPSVTRAFANALAAGAATNLTAVNPTPTFTVDETAKTMTVRLPAGVYLFVDNTVDNAASAVTKAVPMLVAAGTTTNGVLNPFATGEGVNTVNFKNTKNTSKTKTVEETSASIGDTLHYTLTGTIANPAPTEFKFTDKPGTGLTINSNSFEFYTVTTDDEGDEIETEVTDATKFTVPDTDVTGGDKVSFEVVVNDPTEFAGQTIRVKFTATVNDDADTTDGVVNKLDNYGKTVEAKTQLHGFNFQKINADKAGVNGATFKVYEGTTVGDQSVAIKFLGSNGSYKKAANQNNETATDELKTATVESTAGKLVVKGLKAGTYTVVETKVASGYQDFKASFTVTINDKGGVTFAKAEDAFGLVTLSDDSHSVTVLNIKSITQLPLTGAAGTALFSAIALLLVGAAFTVYAKSRNTKRALNA</sequence>
<dbReference type="Proteomes" id="UP000216057">
    <property type="component" value="Unassembled WGS sequence"/>
</dbReference>
<keyword evidence="1" id="KW-0134">Cell wall</keyword>
<dbReference type="InterPro" id="IPR026466">
    <property type="entry name" value="Fim_isopep_form_D2_dom"/>
</dbReference>
<evidence type="ECO:0000313" key="11">
    <source>
        <dbReference type="Proteomes" id="UP000216057"/>
    </source>
</evidence>
<dbReference type="InterPro" id="IPR041033">
    <property type="entry name" value="SpaA_PFL_dom_1"/>
</dbReference>
<dbReference type="EMBL" id="MWWZ01000002">
    <property type="protein sequence ID" value="OZG69581.1"/>
    <property type="molecule type" value="Genomic_DNA"/>
</dbReference>
<dbReference type="Gene3D" id="2.60.40.740">
    <property type="match status" value="1"/>
</dbReference>
<dbReference type="EMBL" id="CP062938">
    <property type="protein sequence ID" value="QOL32124.1"/>
    <property type="molecule type" value="Genomic_DNA"/>
</dbReference>
<feature type="transmembrane region" description="Helical" evidence="5">
    <location>
        <begin position="510"/>
        <end position="532"/>
    </location>
</feature>
<dbReference type="GO" id="GO:0005975">
    <property type="term" value="P:carbohydrate metabolic process"/>
    <property type="evidence" value="ECO:0007669"/>
    <property type="project" value="UniProtKB-ARBA"/>
</dbReference>
<evidence type="ECO:0000256" key="3">
    <source>
        <dbReference type="ARBA" id="ARBA00022729"/>
    </source>
</evidence>
<dbReference type="Pfam" id="PF00746">
    <property type="entry name" value="Gram_pos_anchor"/>
    <property type="match status" value="1"/>
</dbReference>
<dbReference type="InterPro" id="IPR013783">
    <property type="entry name" value="Ig-like_fold"/>
</dbReference>
<keyword evidence="2" id="KW-0964">Secreted</keyword>
<accession>A0A261GDR8</accession>
<dbReference type="AlphaFoldDB" id="A0A261GDR8"/>
<dbReference type="NCBIfam" id="TIGR01167">
    <property type="entry name" value="LPXTG_anchor"/>
    <property type="match status" value="1"/>
</dbReference>
<evidence type="ECO:0000256" key="1">
    <source>
        <dbReference type="ARBA" id="ARBA00022512"/>
    </source>
</evidence>
<keyword evidence="4" id="KW-0572">Peptidoglycan-anchor</keyword>
<evidence type="ECO:0000256" key="4">
    <source>
        <dbReference type="ARBA" id="ARBA00023088"/>
    </source>
</evidence>
<evidence type="ECO:0000256" key="6">
    <source>
        <dbReference type="SAM" id="SignalP"/>
    </source>
</evidence>
<evidence type="ECO:0000313" key="12">
    <source>
        <dbReference type="Proteomes" id="UP000593943"/>
    </source>
</evidence>
<dbReference type="RefSeq" id="WP_094635893.1">
    <property type="nucleotide sequence ID" value="NZ_CP062938.1"/>
</dbReference>
<dbReference type="InterPro" id="IPR048052">
    <property type="entry name" value="FM1-like"/>
</dbReference>
<dbReference type="Gene3D" id="2.60.40.10">
    <property type="entry name" value="Immunoglobulins"/>
    <property type="match status" value="1"/>
</dbReference>
<dbReference type="NCBIfam" id="TIGR04226">
    <property type="entry name" value="RrgB_K2N_iso_D2"/>
    <property type="match status" value="1"/>
</dbReference>
<keyword evidence="5" id="KW-0812">Transmembrane</keyword>
<evidence type="ECO:0000259" key="8">
    <source>
        <dbReference type="Pfam" id="PF17802"/>
    </source>
</evidence>
<dbReference type="NCBIfam" id="NF033902">
    <property type="entry name" value="iso_D2_wall_anc"/>
    <property type="match status" value="1"/>
</dbReference>
<protein>
    <submittedName>
        <fullName evidence="9">Fimbrial protein</fullName>
    </submittedName>
    <submittedName>
        <fullName evidence="10">SpaH/EbpB family LPXTG-anchored major pilin</fullName>
    </submittedName>
</protein>
<dbReference type="Proteomes" id="UP000593943">
    <property type="component" value="Chromosome"/>
</dbReference>
<feature type="signal peptide" evidence="6">
    <location>
        <begin position="1"/>
        <end position="29"/>
    </location>
</feature>
<dbReference type="Pfam" id="PF17802">
    <property type="entry name" value="SpaA"/>
    <property type="match status" value="1"/>
</dbReference>
<reference evidence="9 11" key="1">
    <citation type="journal article" date="2017" name="BMC Genomics">
        <title>Comparative genomic and phylogenomic analyses of the Bifidobacteriaceae family.</title>
        <authorList>
            <person name="Lugli G.A."/>
            <person name="Milani C."/>
            <person name="Turroni F."/>
            <person name="Duranti S."/>
            <person name="Mancabelli L."/>
            <person name="Mangifesta M."/>
            <person name="Ferrario C."/>
            <person name="Modesto M."/>
            <person name="Mattarelli P."/>
            <person name="Jiri K."/>
            <person name="van Sinderen D."/>
            <person name="Ventura M."/>
        </authorList>
    </citation>
    <scope>NUCLEOTIDE SEQUENCE [LARGE SCALE GENOMIC DNA]</scope>
    <source>
        <strain evidence="9 11">DSM 100216</strain>
    </source>
</reference>
<keyword evidence="5" id="KW-0472">Membrane</keyword>
<feature type="domain" description="Gram-positive cocci surface proteins LPxTG" evidence="7">
    <location>
        <begin position="503"/>
        <end position="538"/>
    </location>
</feature>
<feature type="chain" id="PRO_5044571849" evidence="6">
    <location>
        <begin position="30"/>
        <end position="543"/>
    </location>
</feature>
<keyword evidence="12" id="KW-1185">Reference proteome</keyword>
<reference evidence="10 12" key="2">
    <citation type="submission" date="2020-10" db="EMBL/GenBank/DDBJ databases">
        <title>Genome sequencing of Bifidobacterium eulemuris_DSMZ_100216.</title>
        <authorList>
            <person name="Kim J."/>
        </authorList>
    </citation>
    <scope>NUCLEOTIDE SEQUENCE [LARGE SCALE GENOMIC DNA]</scope>
    <source>
        <strain evidence="10 12">DSM 100216</strain>
    </source>
</reference>
<organism evidence="9 11">
    <name type="scientific">Bifidobacterium eulemuris</name>
    <dbReference type="NCBI Taxonomy" id="1765219"/>
    <lineage>
        <taxon>Bacteria</taxon>
        <taxon>Bacillati</taxon>
        <taxon>Actinomycetota</taxon>
        <taxon>Actinomycetes</taxon>
        <taxon>Bifidobacteriales</taxon>
        <taxon>Bifidobacteriaceae</taxon>
        <taxon>Bifidobacterium</taxon>
    </lineage>
</organism>
<evidence type="ECO:0000313" key="10">
    <source>
        <dbReference type="EMBL" id="QOL32124.1"/>
    </source>
</evidence>
<proteinExistence type="predicted"/>
<evidence type="ECO:0000313" key="9">
    <source>
        <dbReference type="EMBL" id="OZG69581.1"/>
    </source>
</evidence>
<dbReference type="InterPro" id="IPR019931">
    <property type="entry name" value="LPXTG_anchor"/>
</dbReference>
<keyword evidence="5" id="KW-1133">Transmembrane helix</keyword>